<evidence type="ECO:0000313" key="6">
    <source>
        <dbReference type="Proteomes" id="UP000605568"/>
    </source>
</evidence>
<comment type="caution">
    <text evidence="5">The sequence shown here is derived from an EMBL/GenBank/DDBJ whole genome shotgun (WGS) entry which is preliminary data.</text>
</comment>
<keyword evidence="3" id="KW-0472">Membrane</keyword>
<feature type="transmembrane region" description="Helical" evidence="3">
    <location>
        <begin position="77"/>
        <end position="98"/>
    </location>
</feature>
<evidence type="ECO:0000256" key="2">
    <source>
        <dbReference type="ARBA" id="ARBA00022801"/>
    </source>
</evidence>
<dbReference type="Gene3D" id="3.60.21.10">
    <property type="match status" value="1"/>
</dbReference>
<dbReference type="InterPro" id="IPR029052">
    <property type="entry name" value="Metallo-depent_PP-like"/>
</dbReference>
<accession>A0ABQ3MMH2</accession>
<dbReference type="SUPFAM" id="SSF56300">
    <property type="entry name" value="Metallo-dependent phosphatases"/>
    <property type="match status" value="1"/>
</dbReference>
<keyword evidence="3" id="KW-0812">Transmembrane</keyword>
<protein>
    <submittedName>
        <fullName evidence="5">Metallophosphatase</fullName>
    </submittedName>
</protein>
<dbReference type="Proteomes" id="UP000605568">
    <property type="component" value="Unassembled WGS sequence"/>
</dbReference>
<dbReference type="EMBL" id="BNAR01000010">
    <property type="protein sequence ID" value="GHH50839.1"/>
    <property type="molecule type" value="Genomic_DNA"/>
</dbReference>
<gene>
    <name evidence="5" type="ORF">GCM10017774_60540</name>
</gene>
<dbReference type="CDD" id="cd07385">
    <property type="entry name" value="MPP_YkuE_C"/>
    <property type="match status" value="1"/>
</dbReference>
<dbReference type="InterPro" id="IPR004843">
    <property type="entry name" value="Calcineurin-like_PHP"/>
</dbReference>
<evidence type="ECO:0000256" key="3">
    <source>
        <dbReference type="SAM" id="Phobius"/>
    </source>
</evidence>
<sequence length="405" mass="43497">MHEFPESHTDVVIFFLLLGVPVALGHLYLWRRLVVDTTLPRTLGRRIGTVAIIAAFAVLMSALVVTRRVPPEYGKFFAWPGFIWLAVLFYLAIALGIAEIPRRIVLKRATLAPVAVGAGPEPVEPVEVVPDPSRRLFIARSVAIGSGIAAGGVVGYGMTQALGDPQLLRVPVTLNKLQSSLSGFRIAVVSDIHLGPLLGRSHTERIVRMINEQEADLVAIVGDLVDGTVAELGEAAAPLRDLVSRHGSFFVTGNHEYFSGHEQWIAELDKLGVNPLRNEGLTVAGGIDVVGVNDVTGKSYNDGPDFERALSNRDPNNPVVLLSHQPVQVTDASSHGVDLQLSGHTHGGQMVPFNLFVPLQQPSTAGLSKVDDTWLYTSRGAGFWGPPVRVGAPPDITMIELRSAG</sequence>
<keyword evidence="2" id="KW-0378">Hydrolase</keyword>
<feature type="transmembrane region" description="Helical" evidence="3">
    <location>
        <begin position="12"/>
        <end position="31"/>
    </location>
</feature>
<feature type="transmembrane region" description="Helical" evidence="3">
    <location>
        <begin position="43"/>
        <end position="65"/>
    </location>
</feature>
<dbReference type="PANTHER" id="PTHR31302">
    <property type="entry name" value="TRANSMEMBRANE PROTEIN WITH METALLOPHOSPHOESTERASE DOMAIN-RELATED"/>
    <property type="match status" value="1"/>
</dbReference>
<evidence type="ECO:0000313" key="5">
    <source>
        <dbReference type="EMBL" id="GHH50839.1"/>
    </source>
</evidence>
<name>A0ABQ3MMH2_9PSEU</name>
<evidence type="ECO:0000259" key="4">
    <source>
        <dbReference type="Pfam" id="PF00149"/>
    </source>
</evidence>
<dbReference type="PANTHER" id="PTHR31302:SF31">
    <property type="entry name" value="PHOSPHODIESTERASE YAEI"/>
    <property type="match status" value="1"/>
</dbReference>
<keyword evidence="1" id="KW-0479">Metal-binding</keyword>
<dbReference type="Pfam" id="PF00149">
    <property type="entry name" value="Metallophos"/>
    <property type="match status" value="1"/>
</dbReference>
<dbReference type="InterPro" id="IPR051158">
    <property type="entry name" value="Metallophosphoesterase_sf"/>
</dbReference>
<proteinExistence type="predicted"/>
<reference evidence="6" key="1">
    <citation type="journal article" date="2019" name="Int. J. Syst. Evol. Microbiol.">
        <title>The Global Catalogue of Microorganisms (GCM) 10K type strain sequencing project: providing services to taxonomists for standard genome sequencing and annotation.</title>
        <authorList>
            <consortium name="The Broad Institute Genomics Platform"/>
            <consortium name="The Broad Institute Genome Sequencing Center for Infectious Disease"/>
            <person name="Wu L."/>
            <person name="Ma J."/>
        </authorList>
    </citation>
    <scope>NUCLEOTIDE SEQUENCE [LARGE SCALE GENOMIC DNA]</scope>
    <source>
        <strain evidence="6">CGMCC 4.7367</strain>
    </source>
</reference>
<keyword evidence="3" id="KW-1133">Transmembrane helix</keyword>
<organism evidence="5 6">
    <name type="scientific">Lentzea cavernae</name>
    <dbReference type="NCBI Taxonomy" id="2020703"/>
    <lineage>
        <taxon>Bacteria</taxon>
        <taxon>Bacillati</taxon>
        <taxon>Actinomycetota</taxon>
        <taxon>Actinomycetes</taxon>
        <taxon>Pseudonocardiales</taxon>
        <taxon>Pseudonocardiaceae</taxon>
        <taxon>Lentzea</taxon>
    </lineage>
</organism>
<evidence type="ECO:0000256" key="1">
    <source>
        <dbReference type="ARBA" id="ARBA00022723"/>
    </source>
</evidence>
<keyword evidence="6" id="KW-1185">Reference proteome</keyword>
<feature type="domain" description="Calcineurin-like phosphoesterase" evidence="4">
    <location>
        <begin position="184"/>
        <end position="347"/>
    </location>
</feature>